<reference evidence="2 3" key="1">
    <citation type="submission" date="2019-06" db="EMBL/GenBank/DDBJ databases">
        <title>WGS assembly of Gossypium darwinii.</title>
        <authorList>
            <person name="Chen Z.J."/>
            <person name="Sreedasyam A."/>
            <person name="Ando A."/>
            <person name="Song Q."/>
            <person name="De L."/>
            <person name="Hulse-Kemp A."/>
            <person name="Ding M."/>
            <person name="Ye W."/>
            <person name="Kirkbride R."/>
            <person name="Jenkins J."/>
            <person name="Plott C."/>
            <person name="Lovell J."/>
            <person name="Lin Y.-M."/>
            <person name="Vaughn R."/>
            <person name="Liu B."/>
            <person name="Li W."/>
            <person name="Simpson S."/>
            <person name="Scheffler B."/>
            <person name="Saski C."/>
            <person name="Grover C."/>
            <person name="Hu G."/>
            <person name="Conover J."/>
            <person name="Carlson J."/>
            <person name="Shu S."/>
            <person name="Boston L."/>
            <person name="Williams M."/>
            <person name="Peterson D."/>
            <person name="Mcgee K."/>
            <person name="Jones D."/>
            <person name="Wendel J."/>
            <person name="Stelly D."/>
            <person name="Grimwood J."/>
            <person name="Schmutz J."/>
        </authorList>
    </citation>
    <scope>NUCLEOTIDE SEQUENCE [LARGE SCALE GENOMIC DNA]</scope>
    <source>
        <strain evidence="2">1808015.09</strain>
    </source>
</reference>
<organism evidence="2 3">
    <name type="scientific">Gossypium darwinii</name>
    <name type="common">Darwin's cotton</name>
    <name type="synonym">Gossypium barbadense var. darwinii</name>
    <dbReference type="NCBI Taxonomy" id="34276"/>
    <lineage>
        <taxon>Eukaryota</taxon>
        <taxon>Viridiplantae</taxon>
        <taxon>Streptophyta</taxon>
        <taxon>Embryophyta</taxon>
        <taxon>Tracheophyta</taxon>
        <taxon>Spermatophyta</taxon>
        <taxon>Magnoliopsida</taxon>
        <taxon>eudicotyledons</taxon>
        <taxon>Gunneridae</taxon>
        <taxon>Pentapetalae</taxon>
        <taxon>rosids</taxon>
        <taxon>malvids</taxon>
        <taxon>Malvales</taxon>
        <taxon>Malvaceae</taxon>
        <taxon>Malvoideae</taxon>
        <taxon>Gossypium</taxon>
    </lineage>
</organism>
<keyword evidence="3" id="KW-1185">Reference proteome</keyword>
<feature type="transmembrane region" description="Helical" evidence="1">
    <location>
        <begin position="6"/>
        <end position="26"/>
    </location>
</feature>
<evidence type="ECO:0000313" key="2">
    <source>
        <dbReference type="EMBL" id="TXG74505.1"/>
    </source>
</evidence>
<gene>
    <name evidence="2" type="ORF">ES288_1Z038900v1</name>
</gene>
<keyword evidence="1" id="KW-0812">Transmembrane</keyword>
<protein>
    <submittedName>
        <fullName evidence="2">Uncharacterized protein</fullName>
    </submittedName>
</protein>
<dbReference type="EMBL" id="ML701106">
    <property type="protein sequence ID" value="TXG74505.1"/>
    <property type="molecule type" value="Genomic_DNA"/>
</dbReference>
<dbReference type="AlphaFoldDB" id="A0A5C7IZ20"/>
<name>A0A5C7IZ20_GOSDA</name>
<proteinExistence type="predicted"/>
<keyword evidence="1" id="KW-1133">Transmembrane helix</keyword>
<sequence>MKSPSSLWFYLLDLLYLQFDLFPLLMKLWNCFLSKFITSHTNFIMMRLDNVTYAFWSMKREIACGYLLVTMNSTELV</sequence>
<evidence type="ECO:0000256" key="1">
    <source>
        <dbReference type="SAM" id="Phobius"/>
    </source>
</evidence>
<dbReference type="Proteomes" id="UP000323506">
    <property type="component" value="Unassembled WGS sequence"/>
</dbReference>
<evidence type="ECO:0000313" key="3">
    <source>
        <dbReference type="Proteomes" id="UP000323506"/>
    </source>
</evidence>
<accession>A0A5C7IZ20</accession>
<keyword evidence="1" id="KW-0472">Membrane</keyword>